<feature type="transmembrane region" description="Helical" evidence="6">
    <location>
        <begin position="186"/>
        <end position="207"/>
    </location>
</feature>
<dbReference type="PANTHER" id="PTHR33048">
    <property type="entry name" value="PTH11-LIKE INTEGRAL MEMBRANE PROTEIN (AFU_ORTHOLOGUE AFUA_5G11245)"/>
    <property type="match status" value="1"/>
</dbReference>
<organism evidence="8 9">
    <name type="scientific">Lasiosphaeria miniovina</name>
    <dbReference type="NCBI Taxonomy" id="1954250"/>
    <lineage>
        <taxon>Eukaryota</taxon>
        <taxon>Fungi</taxon>
        <taxon>Dikarya</taxon>
        <taxon>Ascomycota</taxon>
        <taxon>Pezizomycotina</taxon>
        <taxon>Sordariomycetes</taxon>
        <taxon>Sordariomycetidae</taxon>
        <taxon>Sordariales</taxon>
        <taxon>Lasiosphaeriaceae</taxon>
        <taxon>Lasiosphaeria</taxon>
    </lineage>
</organism>
<comment type="similarity">
    <text evidence="5">Belongs to the SAT4 family.</text>
</comment>
<dbReference type="Proteomes" id="UP001172101">
    <property type="component" value="Unassembled WGS sequence"/>
</dbReference>
<proteinExistence type="inferred from homology"/>
<dbReference type="RefSeq" id="XP_060289597.1">
    <property type="nucleotide sequence ID" value="XM_060439015.1"/>
</dbReference>
<gene>
    <name evidence="8" type="ORF">B0T26DRAFT_660242</name>
</gene>
<feature type="transmembrane region" description="Helical" evidence="6">
    <location>
        <begin position="227"/>
        <end position="247"/>
    </location>
</feature>
<comment type="caution">
    <text evidence="8">The sequence shown here is derived from an EMBL/GenBank/DDBJ whole genome shotgun (WGS) entry which is preliminary data.</text>
</comment>
<feature type="domain" description="Rhodopsin" evidence="7">
    <location>
        <begin position="68"/>
        <end position="273"/>
    </location>
</feature>
<comment type="subcellular location">
    <subcellularLocation>
        <location evidence="1">Membrane</location>
        <topology evidence="1">Multi-pass membrane protein</topology>
    </subcellularLocation>
</comment>
<sequence>MSGSSVSSLVGFDFDSLPPILQEYILNQPARPPPPGVTSNFVDPPNKNRTAGAVVFLGIALVTICGLLRVYTRGFVTRTVKIEDYLGLAAFVFYVGLMWGIISLMIKVGFFVDQYNVQVRTFLFAAKVSFTPRSPIIITPCQLVQVVYAYPSIYSATMLLAKNAILLEWGNIFVPTGTRNWFFWSTRVLIVANTLIYLAAILAGTFLCKPVRKSWDFFVPGTCLDRQSVHGSVVCFNLAIDLFILVLPQKVIWSLKMTLPRKIGVSFIFSLGLM</sequence>
<dbReference type="GeneID" id="85322285"/>
<feature type="transmembrane region" description="Helical" evidence="6">
    <location>
        <begin position="153"/>
        <end position="174"/>
    </location>
</feature>
<evidence type="ECO:0000256" key="4">
    <source>
        <dbReference type="ARBA" id="ARBA00023136"/>
    </source>
</evidence>
<name>A0AA39ZQW3_9PEZI</name>
<evidence type="ECO:0000256" key="6">
    <source>
        <dbReference type="SAM" id="Phobius"/>
    </source>
</evidence>
<dbReference type="InterPro" id="IPR052337">
    <property type="entry name" value="SAT4-like"/>
</dbReference>
<protein>
    <recommendedName>
        <fullName evidence="7">Rhodopsin domain-containing protein</fullName>
    </recommendedName>
</protein>
<reference evidence="8" key="1">
    <citation type="submission" date="2023-06" db="EMBL/GenBank/DDBJ databases">
        <title>Genome-scale phylogeny and comparative genomics of the fungal order Sordariales.</title>
        <authorList>
            <consortium name="Lawrence Berkeley National Laboratory"/>
            <person name="Hensen N."/>
            <person name="Bonometti L."/>
            <person name="Westerberg I."/>
            <person name="Brannstrom I.O."/>
            <person name="Guillou S."/>
            <person name="Cros-Aarteil S."/>
            <person name="Calhoun S."/>
            <person name="Haridas S."/>
            <person name="Kuo A."/>
            <person name="Mondo S."/>
            <person name="Pangilinan J."/>
            <person name="Riley R."/>
            <person name="LaButti K."/>
            <person name="Andreopoulos B."/>
            <person name="Lipzen A."/>
            <person name="Chen C."/>
            <person name="Yanf M."/>
            <person name="Daum C."/>
            <person name="Ng V."/>
            <person name="Clum A."/>
            <person name="Steindorff A."/>
            <person name="Ohm R."/>
            <person name="Martin F."/>
            <person name="Silar P."/>
            <person name="Natvig D."/>
            <person name="Lalanne C."/>
            <person name="Gautier V."/>
            <person name="Ament-velasquez S.L."/>
            <person name="Kruys A."/>
            <person name="Hutchinson M.I."/>
            <person name="Powell A.J."/>
            <person name="Barry K."/>
            <person name="Miller A.N."/>
            <person name="Grigoriev I.V."/>
            <person name="Debuchy R."/>
            <person name="Gladieux P."/>
            <person name="Thoren M.H."/>
            <person name="Johannesson H."/>
        </authorList>
    </citation>
    <scope>NUCLEOTIDE SEQUENCE</scope>
    <source>
        <strain evidence="8">SMH2392-1A</strain>
    </source>
</reference>
<dbReference type="AlphaFoldDB" id="A0AA39ZQW3"/>
<evidence type="ECO:0000313" key="8">
    <source>
        <dbReference type="EMBL" id="KAK0701933.1"/>
    </source>
</evidence>
<evidence type="ECO:0000256" key="5">
    <source>
        <dbReference type="ARBA" id="ARBA00038359"/>
    </source>
</evidence>
<keyword evidence="3 6" id="KW-1133">Transmembrane helix</keyword>
<keyword evidence="2 6" id="KW-0812">Transmembrane</keyword>
<evidence type="ECO:0000256" key="3">
    <source>
        <dbReference type="ARBA" id="ARBA00022989"/>
    </source>
</evidence>
<evidence type="ECO:0000259" key="7">
    <source>
        <dbReference type="Pfam" id="PF20684"/>
    </source>
</evidence>
<dbReference type="PANTHER" id="PTHR33048:SF158">
    <property type="entry name" value="MEMBRANE PROTEIN PTH11-LIKE, PUTATIVE-RELATED"/>
    <property type="match status" value="1"/>
</dbReference>
<evidence type="ECO:0000256" key="2">
    <source>
        <dbReference type="ARBA" id="ARBA00022692"/>
    </source>
</evidence>
<dbReference type="GO" id="GO:0016020">
    <property type="term" value="C:membrane"/>
    <property type="evidence" value="ECO:0007669"/>
    <property type="project" value="UniProtKB-SubCell"/>
</dbReference>
<accession>A0AA39ZQW3</accession>
<feature type="transmembrane region" description="Helical" evidence="6">
    <location>
        <begin position="51"/>
        <end position="72"/>
    </location>
</feature>
<evidence type="ECO:0000256" key="1">
    <source>
        <dbReference type="ARBA" id="ARBA00004141"/>
    </source>
</evidence>
<dbReference type="Pfam" id="PF20684">
    <property type="entry name" value="Fung_rhodopsin"/>
    <property type="match status" value="1"/>
</dbReference>
<dbReference type="InterPro" id="IPR049326">
    <property type="entry name" value="Rhodopsin_dom_fungi"/>
</dbReference>
<keyword evidence="9" id="KW-1185">Reference proteome</keyword>
<keyword evidence="4 6" id="KW-0472">Membrane</keyword>
<evidence type="ECO:0000313" key="9">
    <source>
        <dbReference type="Proteomes" id="UP001172101"/>
    </source>
</evidence>
<dbReference type="EMBL" id="JAUIRO010000009">
    <property type="protein sequence ID" value="KAK0701933.1"/>
    <property type="molecule type" value="Genomic_DNA"/>
</dbReference>
<feature type="transmembrane region" description="Helical" evidence="6">
    <location>
        <begin position="84"/>
        <end position="106"/>
    </location>
</feature>